<protein>
    <submittedName>
        <fullName evidence="12">Uncharacterized protein</fullName>
    </submittedName>
</protein>
<feature type="region of interest" description="Disordered" evidence="10">
    <location>
        <begin position="190"/>
        <end position="228"/>
    </location>
</feature>
<reference key="1">
    <citation type="journal article" date="2007" name="Nature">
        <title>The medaka draft genome and insights into vertebrate genome evolution.</title>
        <authorList>
            <person name="Kasahara M."/>
            <person name="Naruse K."/>
            <person name="Sasaki S."/>
            <person name="Nakatani Y."/>
            <person name="Qu W."/>
            <person name="Ahsan B."/>
            <person name="Yamada T."/>
            <person name="Nagayasu Y."/>
            <person name="Doi K."/>
            <person name="Kasai Y."/>
            <person name="Jindo T."/>
            <person name="Kobayashi D."/>
            <person name="Shimada A."/>
            <person name="Toyoda A."/>
            <person name="Kuroki Y."/>
            <person name="Fujiyama A."/>
            <person name="Sasaki T."/>
            <person name="Shimizu A."/>
            <person name="Asakawa S."/>
            <person name="Shimizu N."/>
            <person name="Hashimoto S."/>
            <person name="Yang J."/>
            <person name="Lee Y."/>
            <person name="Matsushima K."/>
            <person name="Sugano S."/>
            <person name="Sakaizumi M."/>
            <person name="Narita T."/>
            <person name="Ohishi K."/>
            <person name="Haga S."/>
            <person name="Ohta F."/>
            <person name="Nomoto H."/>
            <person name="Nogata K."/>
            <person name="Morishita T."/>
            <person name="Endo T."/>
            <person name="Shin-I T."/>
            <person name="Takeda H."/>
            <person name="Morishita S."/>
            <person name="Kohara Y."/>
        </authorList>
    </citation>
    <scope>NUCLEOTIDE SEQUENCE [LARGE SCALE GENOMIC DNA]</scope>
    <source>
        <strain>Hd-rR</strain>
    </source>
</reference>
<keyword evidence="6 11" id="KW-0812">Transmembrane</keyword>
<evidence type="ECO:0000256" key="10">
    <source>
        <dbReference type="SAM" id="MobiDB-lite"/>
    </source>
</evidence>
<dbReference type="InterPro" id="IPR004031">
    <property type="entry name" value="PMP22/EMP/MP20/Claudin"/>
</dbReference>
<keyword evidence="9 11" id="KW-0472">Membrane</keyword>
<evidence type="ECO:0000256" key="5">
    <source>
        <dbReference type="ARBA" id="ARBA00022475"/>
    </source>
</evidence>
<keyword evidence="4" id="KW-0796">Tight junction</keyword>
<evidence type="ECO:0000256" key="4">
    <source>
        <dbReference type="ARBA" id="ARBA00022427"/>
    </source>
</evidence>
<accession>A0A3P9K2A9</accession>
<dbReference type="PRINTS" id="PR01385">
    <property type="entry name" value="CLAUDIN14"/>
</dbReference>
<reference evidence="12" key="3">
    <citation type="submission" date="2025-08" db="UniProtKB">
        <authorList>
            <consortium name="Ensembl"/>
        </authorList>
    </citation>
    <scope>IDENTIFICATION</scope>
    <source>
        <strain evidence="12">HNI</strain>
    </source>
</reference>
<dbReference type="Proteomes" id="UP000265180">
    <property type="component" value="Chromosome 21"/>
</dbReference>
<organism evidence="12 13">
    <name type="scientific">Oryzias latipes</name>
    <name type="common">Japanese rice fish</name>
    <name type="synonym">Japanese killifish</name>
    <dbReference type="NCBI Taxonomy" id="8090"/>
    <lineage>
        <taxon>Eukaryota</taxon>
        <taxon>Metazoa</taxon>
        <taxon>Chordata</taxon>
        <taxon>Craniata</taxon>
        <taxon>Vertebrata</taxon>
        <taxon>Euteleostomi</taxon>
        <taxon>Actinopterygii</taxon>
        <taxon>Neopterygii</taxon>
        <taxon>Teleostei</taxon>
        <taxon>Neoteleostei</taxon>
        <taxon>Acanthomorphata</taxon>
        <taxon>Ovalentaria</taxon>
        <taxon>Atherinomorphae</taxon>
        <taxon>Beloniformes</taxon>
        <taxon>Adrianichthyidae</taxon>
        <taxon>Oryziinae</taxon>
        <taxon>Oryzias</taxon>
    </lineage>
</organism>
<feature type="compositionally biased region" description="Low complexity" evidence="10">
    <location>
        <begin position="201"/>
        <end position="213"/>
    </location>
</feature>
<dbReference type="Pfam" id="PF00822">
    <property type="entry name" value="PMP22_Claudin"/>
    <property type="match status" value="1"/>
</dbReference>
<dbReference type="PRINTS" id="PR01077">
    <property type="entry name" value="CLAUDIN"/>
</dbReference>
<dbReference type="GO" id="GO:0005886">
    <property type="term" value="C:plasma membrane"/>
    <property type="evidence" value="ECO:0007669"/>
    <property type="project" value="UniProtKB-SubCell"/>
</dbReference>
<dbReference type="FunFam" id="1.20.140.150:FF:000001">
    <property type="entry name" value="Claudin"/>
    <property type="match status" value="1"/>
</dbReference>
<proteinExistence type="inferred from homology"/>
<sequence>MASMGVELLGFFLGLLGFAGTVVATLLPHWWSTAFVGSNIFTVTAYIKGLWMECVWHSTGIYQCQLYRSVLALPSDMQAARAIMVVSCLSSVLASGIAVMGMKCTHFVQRSQVKSRLVLSGGICFLCAAFLCLVTVSWTTYTVAMQFHDPFLPGGLKYEVGLSVYLGFVSTCLSLTAGLVLCWSSRGVDSQRSSHTKRKPSSSSSSSSSVPPSADKHSPTPLYQSPEALKDNHTAPFCCVSNGGYNLDNYF</sequence>
<name>A0A3P9K2A9_ORYLA</name>
<dbReference type="PROSITE" id="PS01346">
    <property type="entry name" value="CLAUDIN"/>
    <property type="match status" value="1"/>
</dbReference>
<evidence type="ECO:0000256" key="6">
    <source>
        <dbReference type="ARBA" id="ARBA00022692"/>
    </source>
</evidence>
<dbReference type="PANTHER" id="PTHR12002">
    <property type="entry name" value="CLAUDIN"/>
    <property type="match status" value="1"/>
</dbReference>
<comment type="subcellular location">
    <subcellularLocation>
        <location evidence="1">Cell junction</location>
        <location evidence="1">Tight junction</location>
    </subcellularLocation>
    <subcellularLocation>
        <location evidence="2">Cell membrane</location>
        <topology evidence="2">Multi-pass membrane protein</topology>
    </subcellularLocation>
</comment>
<keyword evidence="5" id="KW-1003">Cell membrane</keyword>
<evidence type="ECO:0000256" key="1">
    <source>
        <dbReference type="ARBA" id="ARBA00004435"/>
    </source>
</evidence>
<evidence type="ECO:0000313" key="12">
    <source>
        <dbReference type="Ensembl" id="ENSORLP00020002683.1"/>
    </source>
</evidence>
<evidence type="ECO:0000256" key="7">
    <source>
        <dbReference type="ARBA" id="ARBA00022949"/>
    </source>
</evidence>
<evidence type="ECO:0000256" key="3">
    <source>
        <dbReference type="ARBA" id="ARBA00008295"/>
    </source>
</evidence>
<dbReference type="AlphaFoldDB" id="A0A3P9K2A9"/>
<evidence type="ECO:0000256" key="9">
    <source>
        <dbReference type="ARBA" id="ARBA00023136"/>
    </source>
</evidence>
<dbReference type="GO" id="GO:0005923">
    <property type="term" value="C:bicellular tight junction"/>
    <property type="evidence" value="ECO:0007669"/>
    <property type="project" value="UniProtKB-SubCell"/>
</dbReference>
<dbReference type="InterPro" id="IPR006187">
    <property type="entry name" value="Claudin"/>
</dbReference>
<reference evidence="12 13" key="2">
    <citation type="submission" date="2017-04" db="EMBL/GenBank/DDBJ databases">
        <title>CpG methylation of centromeres and impact of large insertions on vertebrate speciation.</title>
        <authorList>
            <person name="Ichikawa K."/>
            <person name="Yoshimura J."/>
            <person name="Morishita S."/>
        </authorList>
    </citation>
    <scope>NUCLEOTIDE SEQUENCE</scope>
    <source>
        <strain evidence="12 13">HNI</strain>
    </source>
</reference>
<keyword evidence="7" id="KW-0965">Cell junction</keyword>
<feature type="transmembrane region" description="Helical" evidence="11">
    <location>
        <begin position="164"/>
        <end position="183"/>
    </location>
</feature>
<dbReference type="InterPro" id="IPR017974">
    <property type="entry name" value="Claudin_CS"/>
</dbReference>
<evidence type="ECO:0000256" key="11">
    <source>
        <dbReference type="SAM" id="Phobius"/>
    </source>
</evidence>
<evidence type="ECO:0000256" key="2">
    <source>
        <dbReference type="ARBA" id="ARBA00004651"/>
    </source>
</evidence>
<dbReference type="Gene3D" id="1.20.140.150">
    <property type="match status" value="1"/>
</dbReference>
<dbReference type="Ensembl" id="ENSORLT00020010894.1">
    <property type="protein sequence ID" value="ENSORLP00020002683.1"/>
    <property type="gene ID" value="ENSORLG00020003448.1"/>
</dbReference>
<reference evidence="12" key="4">
    <citation type="submission" date="2025-09" db="UniProtKB">
        <authorList>
            <consortium name="Ensembl"/>
        </authorList>
    </citation>
    <scope>IDENTIFICATION</scope>
    <source>
        <strain evidence="12">HNI</strain>
    </source>
</reference>
<dbReference type="GO" id="GO:0005198">
    <property type="term" value="F:structural molecule activity"/>
    <property type="evidence" value="ECO:0007669"/>
    <property type="project" value="InterPro"/>
</dbReference>
<feature type="transmembrane region" description="Helical" evidence="11">
    <location>
        <begin position="79"/>
        <end position="102"/>
    </location>
</feature>
<evidence type="ECO:0000256" key="8">
    <source>
        <dbReference type="ARBA" id="ARBA00022989"/>
    </source>
</evidence>
<keyword evidence="8 11" id="KW-1133">Transmembrane helix</keyword>
<feature type="transmembrane region" description="Helical" evidence="11">
    <location>
        <begin position="123"/>
        <end position="144"/>
    </location>
</feature>
<evidence type="ECO:0000313" key="13">
    <source>
        <dbReference type="Proteomes" id="UP000265180"/>
    </source>
</evidence>
<comment type="similarity">
    <text evidence="3">Belongs to the claudin family.</text>
</comment>